<sequence>MYEMRAESTVGRGELIWHVIRKDVAPSALCGRFLAQVSPTALLAQIEAAAERYCPSCMTAFSSAVRSHGR</sequence>
<dbReference type="EMBL" id="BMVO01000008">
    <property type="protein sequence ID" value="GHB06051.1"/>
    <property type="molecule type" value="Genomic_DNA"/>
</dbReference>
<proteinExistence type="predicted"/>
<name>A0ABQ3DRM0_9ACTN</name>
<evidence type="ECO:0000313" key="2">
    <source>
        <dbReference type="Proteomes" id="UP000599437"/>
    </source>
</evidence>
<keyword evidence="2" id="KW-1185">Reference proteome</keyword>
<accession>A0ABQ3DRM0</accession>
<dbReference type="RefSeq" id="WP_138899026.1">
    <property type="nucleotide sequence ID" value="NZ_BMVO01000008.1"/>
</dbReference>
<comment type="caution">
    <text evidence="1">The sequence shown here is derived from an EMBL/GenBank/DDBJ whole genome shotgun (WGS) entry which is preliminary data.</text>
</comment>
<dbReference type="Proteomes" id="UP000599437">
    <property type="component" value="Unassembled WGS sequence"/>
</dbReference>
<evidence type="ECO:0000313" key="1">
    <source>
        <dbReference type="EMBL" id="GHB06051.1"/>
    </source>
</evidence>
<reference evidence="2" key="1">
    <citation type="journal article" date="2019" name="Int. J. Syst. Evol. Microbiol.">
        <title>The Global Catalogue of Microorganisms (GCM) 10K type strain sequencing project: providing services to taxonomists for standard genome sequencing and annotation.</title>
        <authorList>
            <consortium name="The Broad Institute Genomics Platform"/>
            <consortium name="The Broad Institute Genome Sequencing Center for Infectious Disease"/>
            <person name="Wu L."/>
            <person name="Ma J."/>
        </authorList>
    </citation>
    <scope>NUCLEOTIDE SEQUENCE [LARGE SCALE GENOMIC DNA]</scope>
    <source>
        <strain evidence="2">JCM 4737</strain>
    </source>
</reference>
<organism evidence="1 2">
    <name type="scientific">Streptomyces chryseus</name>
    <dbReference type="NCBI Taxonomy" id="68186"/>
    <lineage>
        <taxon>Bacteria</taxon>
        <taxon>Bacillati</taxon>
        <taxon>Actinomycetota</taxon>
        <taxon>Actinomycetes</taxon>
        <taxon>Kitasatosporales</taxon>
        <taxon>Streptomycetaceae</taxon>
        <taxon>Streptomyces</taxon>
    </lineage>
</organism>
<gene>
    <name evidence="1" type="ORF">GCM10010346_31580</name>
</gene>
<protein>
    <submittedName>
        <fullName evidence="1">Uncharacterized protein</fullName>
    </submittedName>
</protein>